<dbReference type="SUPFAM" id="SSF54637">
    <property type="entry name" value="Thioesterase/thiol ester dehydrase-isomerase"/>
    <property type="match status" value="1"/>
</dbReference>
<dbReference type="InterPro" id="IPR014166">
    <property type="entry name" value="Tol-Pal_acyl-CoA_thioesterase"/>
</dbReference>
<proteinExistence type="inferred from homology"/>
<evidence type="ECO:0000256" key="1">
    <source>
        <dbReference type="ARBA" id="ARBA00005953"/>
    </source>
</evidence>
<evidence type="ECO:0000256" key="2">
    <source>
        <dbReference type="ARBA" id="ARBA00022801"/>
    </source>
</evidence>
<dbReference type="Gene3D" id="3.10.129.10">
    <property type="entry name" value="Hotdog Thioesterase"/>
    <property type="match status" value="1"/>
</dbReference>
<evidence type="ECO:0000313" key="3">
    <source>
        <dbReference type="EMBL" id="CUB04665.1"/>
    </source>
</evidence>
<dbReference type="FunFam" id="3.10.129.10:FF:000004">
    <property type="entry name" value="Tol-pal system-associated acyl-CoA thioesterase"/>
    <property type="match status" value="1"/>
</dbReference>
<comment type="similarity">
    <text evidence="1">Belongs to the 4-hydroxybenzoyl-CoA thioesterase family.</text>
</comment>
<accession>A0A0K6INH7</accession>
<dbReference type="PANTHER" id="PTHR31793:SF37">
    <property type="entry name" value="ACYL-COA THIOESTER HYDROLASE YBGC"/>
    <property type="match status" value="1"/>
</dbReference>
<evidence type="ECO:0000313" key="4">
    <source>
        <dbReference type="Proteomes" id="UP000182108"/>
    </source>
</evidence>
<dbReference type="PANTHER" id="PTHR31793">
    <property type="entry name" value="4-HYDROXYBENZOYL-COA THIOESTERASE FAMILY MEMBER"/>
    <property type="match status" value="1"/>
</dbReference>
<dbReference type="InterPro" id="IPR029069">
    <property type="entry name" value="HotDog_dom_sf"/>
</dbReference>
<dbReference type="NCBIfam" id="TIGR02799">
    <property type="entry name" value="thio_ybgC"/>
    <property type="match status" value="1"/>
</dbReference>
<dbReference type="Pfam" id="PF13279">
    <property type="entry name" value="4HBT_2"/>
    <property type="match status" value="1"/>
</dbReference>
<sequence length="146" mass="16535">MRYNGPAMDASAPAESHAIELRVYYEDTDCAGLVYYANYLRFCERGRTELLRGLGFSQNELMREHGIGFVVHRLQAHYRHPARLDDLLRLETRAVSATRTTVVFAQRLLRGDLPLFDAEVTVACVDLQRGRPVALPAAVRARLFLS</sequence>
<keyword evidence="4" id="KW-1185">Reference proteome</keyword>
<dbReference type="EMBL" id="CYHH01000001">
    <property type="protein sequence ID" value="CUB04665.1"/>
    <property type="molecule type" value="Genomic_DNA"/>
</dbReference>
<dbReference type="InterPro" id="IPR006684">
    <property type="entry name" value="YbgC/YbaW"/>
</dbReference>
<reference evidence="4" key="1">
    <citation type="submission" date="2015-08" db="EMBL/GenBank/DDBJ databases">
        <authorList>
            <person name="Babu N.S."/>
            <person name="Beckwith C.J."/>
            <person name="Beseler K.G."/>
            <person name="Brison A."/>
            <person name="Carone J.V."/>
            <person name="Caskin T.P."/>
            <person name="Diamond M."/>
            <person name="Durham M.E."/>
            <person name="Foxe J.M."/>
            <person name="Go M."/>
            <person name="Henderson B.A."/>
            <person name="Jones I.B."/>
            <person name="McGettigan J.A."/>
            <person name="Micheletti S.J."/>
            <person name="Nasrallah M.E."/>
            <person name="Ortiz D."/>
            <person name="Piller C.R."/>
            <person name="Privatt S.R."/>
            <person name="Schneider S.L."/>
            <person name="Sharp S."/>
            <person name="Smith T.C."/>
            <person name="Stanton J.D."/>
            <person name="Ullery H.E."/>
            <person name="Wilson R.J."/>
            <person name="Serrano M.G."/>
            <person name="Buck G."/>
            <person name="Lee V."/>
            <person name="Wang Y."/>
            <person name="Carvalho R."/>
            <person name="Voegtly L."/>
            <person name="Shi R."/>
            <person name="Duckworth R."/>
            <person name="Johnson A."/>
            <person name="Loviza R."/>
            <person name="Walstead R."/>
            <person name="Shah Z."/>
            <person name="Kiflezghi M."/>
            <person name="Wade K."/>
            <person name="Ball S.L."/>
            <person name="Bradley K.W."/>
            <person name="Asai D.J."/>
            <person name="Bowman C.A."/>
            <person name="Russell D.A."/>
            <person name="Pope W.H."/>
            <person name="Jacobs-Sera D."/>
            <person name="Hendrix R.W."/>
            <person name="Hatfull G.F."/>
        </authorList>
    </citation>
    <scope>NUCLEOTIDE SEQUENCE [LARGE SCALE GENOMIC DNA]</scope>
    <source>
        <strain evidence="4">JCM 19170</strain>
    </source>
</reference>
<gene>
    <name evidence="3" type="ORF">Ga0061068_10114</name>
</gene>
<organism evidence="3 4">
    <name type="scientific">Tepidiphilus thermophilus</name>
    <dbReference type="NCBI Taxonomy" id="876478"/>
    <lineage>
        <taxon>Bacteria</taxon>
        <taxon>Pseudomonadati</taxon>
        <taxon>Pseudomonadota</taxon>
        <taxon>Hydrogenophilia</taxon>
        <taxon>Hydrogenophilales</taxon>
        <taxon>Hydrogenophilaceae</taxon>
        <taxon>Tepidiphilus</taxon>
    </lineage>
</organism>
<dbReference type="PIRSF" id="PIRSF003230">
    <property type="entry name" value="YbgC"/>
    <property type="match status" value="1"/>
</dbReference>
<dbReference type="Proteomes" id="UP000182108">
    <property type="component" value="Unassembled WGS sequence"/>
</dbReference>
<protein>
    <submittedName>
        <fullName evidence="3">Tol-pal system-associated acyl-CoA thioesterase</fullName>
    </submittedName>
</protein>
<dbReference type="CDD" id="cd00586">
    <property type="entry name" value="4HBT"/>
    <property type="match status" value="1"/>
</dbReference>
<keyword evidence="2" id="KW-0378">Hydrolase</keyword>
<dbReference type="NCBIfam" id="TIGR00051">
    <property type="entry name" value="YbgC/FadM family acyl-CoA thioesterase"/>
    <property type="match status" value="1"/>
</dbReference>
<dbReference type="AlphaFoldDB" id="A0A0K6INH7"/>
<dbReference type="InterPro" id="IPR050563">
    <property type="entry name" value="4-hydroxybenzoyl-CoA_TE"/>
</dbReference>
<name>A0A0K6INH7_9PROT</name>
<dbReference type="GO" id="GO:0047617">
    <property type="term" value="F:fatty acyl-CoA hydrolase activity"/>
    <property type="evidence" value="ECO:0007669"/>
    <property type="project" value="TreeGrafter"/>
</dbReference>